<dbReference type="AlphaFoldDB" id="A7NKZ3"/>
<sequence length="1231" mass="140576">MRWESNVEISRITGAPVMEFHIARSARDRYHFDESLFQFSGNVIFANFHAARVFAQKMNQKRDLARFPEQAVRAGQISAMGLIDEILHYVAATYRKRTREHMLADALAWLNERLGAEKVETTLRAFCDAFPPLAVYRREQALDAYLADETGGMPHREVALEEMLMLWLENVNPAFNPFLELFDDAHLEHDTVYLKMIEELDRFFATQPPPAAVLPGITQRTLIELLRAPALASPHSLEGQLNYVLEHWAGFLDRSFLYRLLSSLDVIKEEERARFGVGGGDLTGAYVPVADYRYLEAEPERYTPDREWMPRLVLLAKNTFVWLDQLSKWYGRPIKTLDQVPDEELDTMARRGFTGLWLIGLWERSEASKRIKQIMGNPDAVASAYSLYDYQIAAALGGQPALDNLRARAWQRGIRLSADMVPNHVGIDGRWVIEHPDWFIQLPYPPFPTYTFNGPDLSSDERVGIFIEDHYYDRTDAAVVFKRLDRWTGEARYIYHGNDGTSMPWNDTAQLNYLKPEVREAVIQTILHVARLFPIIRFDAAMTLAKRHYHRLWFPEPGTGGDIPSRAGFGMTRAQFDAAMPEEFWREVVDRCAVEAPDTLLLAEAFWLMEGYFVRTLGMHRVYNSAFMVCLRDEENAKYRQIMKNVLEFDPEVLRRFVNFMNNPDERTAVDQFGKGDKYFGVCTMLVTMPGLPMFGHGQIEGFAEKYGMEYYRAYWDEKPDEWLIARHEREIFPLLHRRYLFAGTDNFLLYDFYMPDGHVNEDVFAYSNRHGDERSLVIYHNRYAHTSGWVRLSAAFMARTGRGDERALVQRALAEGLALRAGDHNYTIFRDHRSGLEYIRHSRDLAERGLYVELGPYDCHVFIDFREVTERPDGRYGQITAYLGGRGVPSIDIALREMFLQPVLIPFRSLVSATMLRELAAWADRRAMQRGALPDRDGEEEVIDSMLEGPDAMDEPTPEELEALAQRHANIKSAIPSTGAQTVTEPEADELPAIEQFEQQLRIFLTEFATFSGGTANTERIIVDIRRRLETVIELLVCADAHHAQLIGAPLADDPARWGTAIGWAVLHRLGLVFSDDEAASRSRSVIDEYLLGRALQAALVEFGYSDDVAADAVQLARALTAHQNWHEEYANDGRALAAALMADGDVQAFTRVNRFQGVLWFNKERFERLLHWLNLIAAVALQVAEPHDADTIRAACARLIASLTEAAEQSGYRVEQLLAAPQSKEPLTL</sequence>
<dbReference type="InterPro" id="IPR017853">
    <property type="entry name" value="GH"/>
</dbReference>
<dbReference type="eggNOG" id="COG0366">
    <property type="taxonomic scope" value="Bacteria"/>
</dbReference>
<dbReference type="CAZy" id="GH13">
    <property type="family name" value="Glycoside Hydrolase Family 13"/>
</dbReference>
<dbReference type="GO" id="GO:0005975">
    <property type="term" value="P:carbohydrate metabolic process"/>
    <property type="evidence" value="ECO:0007669"/>
    <property type="project" value="InterPro"/>
</dbReference>
<evidence type="ECO:0000313" key="2">
    <source>
        <dbReference type="EMBL" id="ABU58163.1"/>
    </source>
</evidence>
<accession>A7NKZ3</accession>
<dbReference type="EMBL" id="CP000804">
    <property type="protein sequence ID" value="ABU58163.1"/>
    <property type="molecule type" value="Genomic_DNA"/>
</dbReference>
<dbReference type="Proteomes" id="UP000000263">
    <property type="component" value="Chromosome"/>
</dbReference>
<organism evidence="2 3">
    <name type="scientific">Roseiflexus castenholzii (strain DSM 13941 / HLO8)</name>
    <dbReference type="NCBI Taxonomy" id="383372"/>
    <lineage>
        <taxon>Bacteria</taxon>
        <taxon>Bacillati</taxon>
        <taxon>Chloroflexota</taxon>
        <taxon>Chloroflexia</taxon>
        <taxon>Chloroflexales</taxon>
        <taxon>Roseiflexineae</taxon>
        <taxon>Roseiflexaceae</taxon>
        <taxon>Roseiflexus</taxon>
    </lineage>
</organism>
<dbReference type="PANTHER" id="PTHR47786">
    <property type="entry name" value="ALPHA-1,4-GLUCAN:MALTOSE-1-PHOSPHATE MALTOSYLTRANSFERASE"/>
    <property type="match status" value="1"/>
</dbReference>
<name>A7NKZ3_ROSCS</name>
<protein>
    <submittedName>
        <fullName evidence="2">Alpha amylase catalytic region</fullName>
    </submittedName>
</protein>
<dbReference type="PANTHER" id="PTHR47786:SF2">
    <property type="entry name" value="GLYCOSYL HYDROLASE FAMILY 13 CATALYTIC DOMAIN-CONTAINING PROTEIN"/>
    <property type="match status" value="1"/>
</dbReference>
<evidence type="ECO:0000259" key="1">
    <source>
        <dbReference type="SMART" id="SM00642"/>
    </source>
</evidence>
<dbReference type="KEGG" id="rca:Rcas_2077"/>
<feature type="domain" description="Glycosyl hydrolase family 13 catalytic" evidence="1">
    <location>
        <begin position="346"/>
        <end position="739"/>
    </location>
</feature>
<dbReference type="SUPFAM" id="SSF51445">
    <property type="entry name" value="(Trans)glycosidases"/>
    <property type="match status" value="1"/>
</dbReference>
<dbReference type="RefSeq" id="WP_012120587.1">
    <property type="nucleotide sequence ID" value="NC_009767.1"/>
</dbReference>
<dbReference type="InterPro" id="IPR006047">
    <property type="entry name" value="GH13_cat_dom"/>
</dbReference>
<evidence type="ECO:0000313" key="3">
    <source>
        <dbReference type="Proteomes" id="UP000000263"/>
    </source>
</evidence>
<proteinExistence type="predicted"/>
<dbReference type="HOGENOM" id="CLU_005647_0_0_0"/>
<keyword evidence="3" id="KW-1185">Reference proteome</keyword>
<dbReference type="Gene3D" id="3.20.20.80">
    <property type="entry name" value="Glycosidases"/>
    <property type="match status" value="2"/>
</dbReference>
<gene>
    <name evidence="2" type="ordered locus">Rcas_2077</name>
</gene>
<dbReference type="STRING" id="383372.Rcas_2077"/>
<dbReference type="SMART" id="SM00642">
    <property type="entry name" value="Aamy"/>
    <property type="match status" value="1"/>
</dbReference>
<reference evidence="2 3" key="1">
    <citation type="submission" date="2007-08" db="EMBL/GenBank/DDBJ databases">
        <title>Complete sequence of Roseiflexus castenholzii DSM 13941.</title>
        <authorList>
            <consortium name="US DOE Joint Genome Institute"/>
            <person name="Copeland A."/>
            <person name="Lucas S."/>
            <person name="Lapidus A."/>
            <person name="Barry K."/>
            <person name="Glavina del Rio T."/>
            <person name="Dalin E."/>
            <person name="Tice H."/>
            <person name="Pitluck S."/>
            <person name="Thompson L.S."/>
            <person name="Brettin T."/>
            <person name="Bruce D."/>
            <person name="Detter J.C."/>
            <person name="Han C."/>
            <person name="Tapia R."/>
            <person name="Schmutz J."/>
            <person name="Larimer F."/>
            <person name="Land M."/>
            <person name="Hauser L."/>
            <person name="Kyrpides N."/>
            <person name="Mikhailova N."/>
            <person name="Bryant D.A."/>
            <person name="Hanada S."/>
            <person name="Tsukatani Y."/>
            <person name="Richardson P."/>
        </authorList>
    </citation>
    <scope>NUCLEOTIDE SEQUENCE [LARGE SCALE GENOMIC DNA]</scope>
    <source>
        <strain evidence="3">DSM 13941 / HLO8</strain>
    </source>
</reference>